<feature type="chain" id="PRO_5043029630" description="Ig-like domain-containing protein" evidence="1">
    <location>
        <begin position="26"/>
        <end position="384"/>
    </location>
</feature>
<dbReference type="EMBL" id="JBAMIC010000021">
    <property type="protein sequence ID" value="KAK7092358.1"/>
    <property type="molecule type" value="Genomic_DNA"/>
</dbReference>
<evidence type="ECO:0000256" key="1">
    <source>
        <dbReference type="SAM" id="SignalP"/>
    </source>
</evidence>
<protein>
    <recommendedName>
        <fullName evidence="4">Ig-like domain-containing protein</fullName>
    </recommendedName>
</protein>
<gene>
    <name evidence="2" type="ORF">V1264_008111</name>
</gene>
<organism evidence="2 3">
    <name type="scientific">Littorina saxatilis</name>
    <dbReference type="NCBI Taxonomy" id="31220"/>
    <lineage>
        <taxon>Eukaryota</taxon>
        <taxon>Metazoa</taxon>
        <taxon>Spiralia</taxon>
        <taxon>Lophotrochozoa</taxon>
        <taxon>Mollusca</taxon>
        <taxon>Gastropoda</taxon>
        <taxon>Caenogastropoda</taxon>
        <taxon>Littorinimorpha</taxon>
        <taxon>Littorinoidea</taxon>
        <taxon>Littorinidae</taxon>
        <taxon>Littorina</taxon>
    </lineage>
</organism>
<keyword evidence="1" id="KW-0732">Signal</keyword>
<evidence type="ECO:0008006" key="4">
    <source>
        <dbReference type="Google" id="ProtNLM"/>
    </source>
</evidence>
<name>A0AAN9G1Z2_9CAEN</name>
<comment type="caution">
    <text evidence="2">The sequence shown here is derived from an EMBL/GenBank/DDBJ whole genome shotgun (WGS) entry which is preliminary data.</text>
</comment>
<evidence type="ECO:0000313" key="3">
    <source>
        <dbReference type="Proteomes" id="UP001374579"/>
    </source>
</evidence>
<proteinExistence type="predicted"/>
<dbReference type="Proteomes" id="UP001374579">
    <property type="component" value="Unassembled WGS sequence"/>
</dbReference>
<accession>A0AAN9G1Z2</accession>
<dbReference type="AlphaFoldDB" id="A0AAN9G1Z2"/>
<reference evidence="2 3" key="1">
    <citation type="submission" date="2024-02" db="EMBL/GenBank/DDBJ databases">
        <title>Chromosome-scale genome assembly of the rough periwinkle Littorina saxatilis.</title>
        <authorList>
            <person name="De Jode A."/>
            <person name="Faria R."/>
            <person name="Formenti G."/>
            <person name="Sims Y."/>
            <person name="Smith T.P."/>
            <person name="Tracey A."/>
            <person name="Wood J.M.D."/>
            <person name="Zagrodzka Z.B."/>
            <person name="Johannesson K."/>
            <person name="Butlin R.K."/>
            <person name="Leder E.H."/>
        </authorList>
    </citation>
    <scope>NUCLEOTIDE SEQUENCE [LARGE SCALE GENOMIC DNA]</scope>
    <source>
        <strain evidence="2">Snail1</strain>
        <tissue evidence="2">Muscle</tissue>
    </source>
</reference>
<feature type="signal peptide" evidence="1">
    <location>
        <begin position="1"/>
        <end position="25"/>
    </location>
</feature>
<evidence type="ECO:0000313" key="2">
    <source>
        <dbReference type="EMBL" id="KAK7092358.1"/>
    </source>
</evidence>
<keyword evidence="3" id="KW-1185">Reference proteome</keyword>
<sequence length="384" mass="43176">MAAKEIHALIGRLCLAVFMLASANAVTTQPQAYDLQIVSVSREVSEDRAQMTLTLEFTASEEPEVKWSFVNWDIGREVYISENTNLDFSNGHGTARLLFTPERQVHVQIGNFNTHFAELILRLQESNYRLNYTQVLNSEKTLVSPGYDFTYSPGESFDVELTVPKHIAKDFTWSRWPNLDLTNIDIASCYVDPHSGKIKAKVDYLDFPDMSSFLTEEQTFSDESATVRLSFATEGENINGYFRIVSDSHFDSNEDPNLVAEMSETIFISVHDDTTPGPFPTGFSAVRISLYDKYYGVECSRDKPTCDALLCFGYSNDIASTKVFKKEAGSRREIPVTKAVYKTQNSVMFGAMLDTSGDFEGEYVCQITSRDGSEAEITVEVEEE</sequence>